<evidence type="ECO:0000256" key="1">
    <source>
        <dbReference type="SAM" id="MobiDB-lite"/>
    </source>
</evidence>
<organism evidence="2 3">
    <name type="scientific">Gossypium arboreum</name>
    <name type="common">Tree cotton</name>
    <name type="synonym">Gossypium nanking</name>
    <dbReference type="NCBI Taxonomy" id="29729"/>
    <lineage>
        <taxon>Eukaryota</taxon>
        <taxon>Viridiplantae</taxon>
        <taxon>Streptophyta</taxon>
        <taxon>Embryophyta</taxon>
        <taxon>Tracheophyta</taxon>
        <taxon>Spermatophyta</taxon>
        <taxon>Magnoliopsida</taxon>
        <taxon>eudicotyledons</taxon>
        <taxon>Gunneridae</taxon>
        <taxon>Pentapetalae</taxon>
        <taxon>rosids</taxon>
        <taxon>malvids</taxon>
        <taxon>Malvales</taxon>
        <taxon>Malvaceae</taxon>
        <taxon>Malvoideae</taxon>
        <taxon>Gossypium</taxon>
    </lineage>
</organism>
<dbReference type="Pfam" id="PF14223">
    <property type="entry name" value="Retrotran_gag_2"/>
    <property type="match status" value="1"/>
</dbReference>
<protein>
    <submittedName>
        <fullName evidence="2">Uncharacterized protein</fullName>
    </submittedName>
</protein>
<feature type="region of interest" description="Disordered" evidence="1">
    <location>
        <begin position="1"/>
        <end position="23"/>
    </location>
</feature>
<keyword evidence="3" id="KW-1185">Reference proteome</keyword>
<comment type="caution">
    <text evidence="2">The sequence shown here is derived from an EMBL/GenBank/DDBJ whole genome shotgun (WGS) entry which is preliminary data.</text>
</comment>
<accession>A0ABR0P182</accession>
<dbReference type="Proteomes" id="UP001358586">
    <property type="component" value="Chromosome 8"/>
</dbReference>
<evidence type="ECO:0000313" key="2">
    <source>
        <dbReference type="EMBL" id="KAK5812340.1"/>
    </source>
</evidence>
<dbReference type="EMBL" id="JARKNE010000008">
    <property type="protein sequence ID" value="KAK5812340.1"/>
    <property type="molecule type" value="Genomic_DNA"/>
</dbReference>
<reference evidence="2 3" key="1">
    <citation type="submission" date="2023-03" db="EMBL/GenBank/DDBJ databases">
        <title>WGS of Gossypium arboreum.</title>
        <authorList>
            <person name="Yu D."/>
        </authorList>
    </citation>
    <scope>NUCLEOTIDE SEQUENCE [LARGE SCALE GENOMIC DNA]</scope>
    <source>
        <tissue evidence="2">Leaf</tissue>
    </source>
</reference>
<evidence type="ECO:0000313" key="3">
    <source>
        <dbReference type="Proteomes" id="UP001358586"/>
    </source>
</evidence>
<proteinExistence type="predicted"/>
<sequence>MMRKDPSTRRRDVPLSRQRDATSRRGENFEIEISDEDQVLLLLCSLPSSYKTLRETLIYGRDNLLFEDVKRNLLSKDKFRNRNKYSDYCKKLGYVKAEC</sequence>
<name>A0ABR0P182_GOSAR</name>
<gene>
    <name evidence="2" type="ORF">PVK06_027769</name>
</gene>